<evidence type="ECO:0000313" key="2">
    <source>
        <dbReference type="Proteomes" id="UP000182350"/>
    </source>
</evidence>
<evidence type="ECO:0008006" key="3">
    <source>
        <dbReference type="Google" id="ProtNLM"/>
    </source>
</evidence>
<reference evidence="1 2" key="1">
    <citation type="submission" date="2016-11" db="EMBL/GenBank/DDBJ databases">
        <authorList>
            <person name="Jaros S."/>
            <person name="Januszkiewicz K."/>
            <person name="Wedrychowicz H."/>
        </authorList>
    </citation>
    <scope>NUCLEOTIDE SEQUENCE [LARGE SCALE GENOMIC DNA]</scope>
    <source>
        <strain evidence="1 2">DSM 21637</strain>
    </source>
</reference>
<proteinExistence type="predicted"/>
<name>A0A1K1VHS7_9GAMM</name>
<keyword evidence="2" id="KW-1185">Reference proteome</keyword>
<dbReference type="InterPro" id="IPR021246">
    <property type="entry name" value="DUF2797"/>
</dbReference>
<dbReference type="STRING" id="1122209.SAMN02745752_00972"/>
<accession>A0A1K1VHS7</accession>
<sequence length="276" mass="31214">MHLHGHLRKLGTSHEQPVVYQLRLASAAATQALTELPLNPLLGQHIRLHFTGRINCIHCGRSTRKSFSQGYCYPCFTRLAECDTCLVRPETCHYQQGTCRDPGWGQQHCFRSHLVYLANTTGLKVGITRETGLATRWMDQGAVAALPLFRVQDRLASGRIESLLATELKDRTAWQAMLKNQVQPLDLVQEAQAVVARFEPVLQAMPDLDYQLLVEQPLYFEYPVLAYPDKVRSLNPEKTPCIEGQLMGIKGQYLLLDTGVINLRKHTGYEVEFSCH</sequence>
<dbReference type="OrthoDB" id="9775734at2"/>
<dbReference type="AlphaFoldDB" id="A0A1K1VHS7"/>
<dbReference type="Proteomes" id="UP000182350">
    <property type="component" value="Unassembled WGS sequence"/>
</dbReference>
<gene>
    <name evidence="1" type="ORF">SAMN02745752_00972</name>
</gene>
<dbReference type="EMBL" id="FPJW01000002">
    <property type="protein sequence ID" value="SFX24307.1"/>
    <property type="molecule type" value="Genomic_DNA"/>
</dbReference>
<dbReference type="RefSeq" id="WP_072325197.1">
    <property type="nucleotide sequence ID" value="NZ_FPJW01000002.1"/>
</dbReference>
<organism evidence="1 2">
    <name type="scientific">Marinospirillum alkaliphilum DSM 21637</name>
    <dbReference type="NCBI Taxonomy" id="1122209"/>
    <lineage>
        <taxon>Bacteria</taxon>
        <taxon>Pseudomonadati</taxon>
        <taxon>Pseudomonadota</taxon>
        <taxon>Gammaproteobacteria</taxon>
        <taxon>Oceanospirillales</taxon>
        <taxon>Oceanospirillaceae</taxon>
        <taxon>Marinospirillum</taxon>
    </lineage>
</organism>
<evidence type="ECO:0000313" key="1">
    <source>
        <dbReference type="EMBL" id="SFX24307.1"/>
    </source>
</evidence>
<dbReference type="Pfam" id="PF10977">
    <property type="entry name" value="DUF2797"/>
    <property type="match status" value="1"/>
</dbReference>
<protein>
    <recommendedName>
        <fullName evidence="3">DUF2797 domain-containing protein</fullName>
    </recommendedName>
</protein>